<proteinExistence type="predicted"/>
<dbReference type="CDD" id="cd02972">
    <property type="entry name" value="DsbA_family"/>
    <property type="match status" value="1"/>
</dbReference>
<dbReference type="InterPro" id="IPR012336">
    <property type="entry name" value="Thioredoxin-like_fold"/>
</dbReference>
<keyword evidence="1" id="KW-0812">Transmembrane</keyword>
<evidence type="ECO:0000256" key="1">
    <source>
        <dbReference type="SAM" id="Phobius"/>
    </source>
</evidence>
<keyword evidence="1" id="KW-1133">Transmembrane helix</keyword>
<evidence type="ECO:0000313" key="4">
    <source>
        <dbReference type="Proteomes" id="UP000244178"/>
    </source>
</evidence>
<dbReference type="EMBL" id="PYJM01000008">
    <property type="protein sequence ID" value="PUA42066.1"/>
    <property type="molecule type" value="Genomic_DNA"/>
</dbReference>
<reference evidence="3 4" key="1">
    <citation type="submission" date="2018-03" db="EMBL/GenBank/DDBJ databases">
        <title>Draft genome sequence of the plant growth promoting rhizobacterium Pseudomonas protegens strain BNJ-SS-45 isolated from wheat (Triticum aestivum) rhizosphere.</title>
        <authorList>
            <person name="Bajpai A."/>
            <person name="Shende K."/>
            <person name="Meena N."/>
            <person name="Upadhyayula S.R."/>
            <person name="Suravajhala P."/>
            <person name="Medicherla K.M."/>
            <person name="Johri B.N."/>
        </authorList>
    </citation>
    <scope>NUCLEOTIDE SEQUENCE [LARGE SCALE GENOMIC DNA]</scope>
    <source>
        <strain evidence="3 4">BNJ-SS-45</strain>
    </source>
</reference>
<accession>A0A2T6GD28</accession>
<dbReference type="AlphaFoldDB" id="A0A2T6GD28"/>
<evidence type="ECO:0000313" key="3">
    <source>
        <dbReference type="EMBL" id="PUA42066.1"/>
    </source>
</evidence>
<feature type="domain" description="Thioredoxin" evidence="2">
    <location>
        <begin position="22"/>
        <end position="208"/>
    </location>
</feature>
<dbReference type="Proteomes" id="UP000244178">
    <property type="component" value="Unassembled WGS sequence"/>
</dbReference>
<evidence type="ECO:0000259" key="2">
    <source>
        <dbReference type="PROSITE" id="PS51352"/>
    </source>
</evidence>
<dbReference type="InterPro" id="IPR036249">
    <property type="entry name" value="Thioredoxin-like_sf"/>
</dbReference>
<dbReference type="SUPFAM" id="SSF52833">
    <property type="entry name" value="Thioredoxin-like"/>
    <property type="match status" value="1"/>
</dbReference>
<keyword evidence="1" id="KW-0472">Membrane</keyword>
<dbReference type="Gene3D" id="3.40.30.10">
    <property type="entry name" value="Glutaredoxin"/>
    <property type="match status" value="1"/>
</dbReference>
<protein>
    <recommendedName>
        <fullName evidence="2">Thioredoxin domain-containing protein</fullName>
    </recommendedName>
</protein>
<gene>
    <name evidence="3" type="ORF">C5U62_29955</name>
</gene>
<dbReference type="InterPro" id="IPR013766">
    <property type="entry name" value="Thioredoxin_domain"/>
</dbReference>
<dbReference type="Pfam" id="PF13462">
    <property type="entry name" value="Thioredoxin_4"/>
    <property type="match status" value="1"/>
</dbReference>
<dbReference type="RefSeq" id="WP_108546230.1">
    <property type="nucleotide sequence ID" value="NZ_PYJM01000008.1"/>
</dbReference>
<name>A0A2T6GD28_9PSED</name>
<sequence length="214" mass="23652">MKSLPLLKCLRCELWLAIAAALLTGGLIVALVLPPSSKTEHTGPWLYGPREARWSLIEYADLKCPYCKAYTPQLKTWVDQHPLVNLQWHHLPLSSHEPAATRLAILAECAGRLGGNAAFWTTVEGVFDHADAPPRKLPNIDPQALEQCLENNEQVTQTIQAQRDEALAQGIKATPTLRVKDNQSGRYVTLEGPVDNATLLSAIDWLSTSETEQK</sequence>
<feature type="transmembrane region" description="Helical" evidence="1">
    <location>
        <begin position="12"/>
        <end position="33"/>
    </location>
</feature>
<comment type="caution">
    <text evidence="3">The sequence shown here is derived from an EMBL/GenBank/DDBJ whole genome shotgun (WGS) entry which is preliminary data.</text>
</comment>
<dbReference type="PROSITE" id="PS51352">
    <property type="entry name" value="THIOREDOXIN_2"/>
    <property type="match status" value="1"/>
</dbReference>
<organism evidence="3 4">
    <name type="scientific">Pseudomonas protegens</name>
    <dbReference type="NCBI Taxonomy" id="380021"/>
    <lineage>
        <taxon>Bacteria</taxon>
        <taxon>Pseudomonadati</taxon>
        <taxon>Pseudomonadota</taxon>
        <taxon>Gammaproteobacteria</taxon>
        <taxon>Pseudomonadales</taxon>
        <taxon>Pseudomonadaceae</taxon>
        <taxon>Pseudomonas</taxon>
    </lineage>
</organism>